<evidence type="ECO:0000313" key="9">
    <source>
        <dbReference type="EMBL" id="CAD9638211.1"/>
    </source>
</evidence>
<dbReference type="Pfam" id="PF08449">
    <property type="entry name" value="UAA"/>
    <property type="match status" value="2"/>
</dbReference>
<keyword evidence="8" id="KW-0732">Signal</keyword>
<evidence type="ECO:0000256" key="1">
    <source>
        <dbReference type="ARBA" id="ARBA00004141"/>
    </source>
</evidence>
<feature type="chain" id="PRO_5030160553" description="Adenosine 3'-phospho 5'-phosphosulfate transporter 1" evidence="8">
    <location>
        <begin position="24"/>
        <end position="829"/>
    </location>
</feature>
<dbReference type="PANTHER" id="PTHR10778:SF13">
    <property type="entry name" value="ADENOSINE 3'-PHOSPHO 5'-PHOSPHOSULFATE TRANSPORTER 1"/>
    <property type="match status" value="1"/>
</dbReference>
<keyword evidence="5 7" id="KW-0472">Membrane</keyword>
<evidence type="ECO:0000256" key="3">
    <source>
        <dbReference type="ARBA" id="ARBA00022692"/>
    </source>
</evidence>
<feature type="transmembrane region" description="Helical" evidence="7">
    <location>
        <begin position="495"/>
        <end position="514"/>
    </location>
</feature>
<dbReference type="GO" id="GO:0046964">
    <property type="term" value="F:3'-phosphoadenosine 5'-phosphosulfate transmembrane transporter activity"/>
    <property type="evidence" value="ECO:0007669"/>
    <property type="project" value="TreeGrafter"/>
</dbReference>
<feature type="transmembrane region" description="Helical" evidence="7">
    <location>
        <begin position="781"/>
        <end position="799"/>
    </location>
</feature>
<evidence type="ECO:0000256" key="5">
    <source>
        <dbReference type="ARBA" id="ARBA00023136"/>
    </source>
</evidence>
<feature type="transmembrane region" description="Helical" evidence="7">
    <location>
        <begin position="624"/>
        <end position="643"/>
    </location>
</feature>
<reference evidence="9" key="1">
    <citation type="submission" date="2021-01" db="EMBL/GenBank/DDBJ databases">
        <authorList>
            <person name="Corre E."/>
            <person name="Pelletier E."/>
            <person name="Niang G."/>
            <person name="Scheremetjew M."/>
            <person name="Finn R."/>
            <person name="Kale V."/>
            <person name="Holt S."/>
            <person name="Cochrane G."/>
            <person name="Meng A."/>
            <person name="Brown T."/>
            <person name="Cohen L."/>
        </authorList>
    </citation>
    <scope>NUCLEOTIDE SEQUENCE</scope>
    <source>
        <strain evidence="9">RCC3387</strain>
    </source>
</reference>
<dbReference type="GO" id="GO:0000139">
    <property type="term" value="C:Golgi membrane"/>
    <property type="evidence" value="ECO:0007669"/>
    <property type="project" value="TreeGrafter"/>
</dbReference>
<accession>A0A6U6UJG8</accession>
<proteinExistence type="predicted"/>
<dbReference type="GO" id="GO:0005789">
    <property type="term" value="C:endoplasmic reticulum membrane"/>
    <property type="evidence" value="ECO:0007669"/>
    <property type="project" value="TreeGrafter"/>
</dbReference>
<feature type="transmembrane region" description="Helical" evidence="7">
    <location>
        <begin position="131"/>
        <end position="151"/>
    </location>
</feature>
<organism evidence="9">
    <name type="scientific">Zooxanthella nutricula</name>
    <dbReference type="NCBI Taxonomy" id="1333877"/>
    <lineage>
        <taxon>Eukaryota</taxon>
        <taxon>Sar</taxon>
        <taxon>Alveolata</taxon>
        <taxon>Dinophyceae</taxon>
        <taxon>Peridiniales</taxon>
        <taxon>Peridiniales incertae sedis</taxon>
        <taxon>Zooxanthella</taxon>
    </lineage>
</organism>
<evidence type="ECO:0000256" key="8">
    <source>
        <dbReference type="SAM" id="SignalP"/>
    </source>
</evidence>
<feature type="transmembrane region" description="Helical" evidence="7">
    <location>
        <begin position="327"/>
        <end position="355"/>
    </location>
</feature>
<keyword evidence="3 7" id="KW-0812">Transmembrane</keyword>
<evidence type="ECO:0000256" key="7">
    <source>
        <dbReference type="SAM" id="Phobius"/>
    </source>
</evidence>
<comment type="subcellular location">
    <subcellularLocation>
        <location evidence="1">Membrane</location>
        <topology evidence="1">Multi-pass membrane protein</topology>
    </subcellularLocation>
</comment>
<feature type="region of interest" description="Disordered" evidence="6">
    <location>
        <begin position="441"/>
        <end position="475"/>
    </location>
</feature>
<sequence length="829" mass="88585">MPTLAPWSIVLVVSMLLTELGTSVNGLTSVPHGMQLVPQVATFALAQAPPLLPTNASAQASPGPDAAADEPKRHKVEHLRLLNQPRFWWLMCSLVFMVGISVVRLEVADQTDATHEDEGDGVEGGSSKMQYVAHLAYCVVTLNVSMLVWGISQEYITTTKYGDEGGKGQYVPSSLFLVFCNRLVTTCVAGAIAKLTARPLAFEGFFSAALPSLSNLGASWCQYASLSYISFSLQTMAKSGKILPVVIISSLRGKKHNAQDYAEFLVLTFALVVFGTETEGQGSDMVGTTTMGVLLLAGCVLFDSLTPNLQDRAFAANPGVDALQMTFGMAAVASAACVAVLVGGGTFPAVAHFFWNHPEASLHLCVLSFSSTVTQFMISYTIRNFGPVVFTLIATTRQAIAVCVSAIFFQHHITRLAEVAATLVFATVLVRAMRRLAPGLADSTGSTGRPDGDPRSRASSEQAGEATGRTEQQRHQGVLVADRARGPHCLLGWSNAWRLAICALGIHAVFGVYAMLQEFLTAHYFDGEIFSFPLFLIAANRTAGAVLSLAILAIQRSPIITRDMRLVAYPAATDLLATISQYQALYLVLFPVQSLLKSLKVIPVMLCGRLFRNRSYGAVDYIEGALITVLVGLFVWAFGIRPAGPSHHPASEPGMVALTFVLIAVYVLADSLTSNVEDWVFQKTQIDPGQQMLGMELFSGIAAWVILSVNGGAGQAFAFLHAHQEAWQYVGFLALASAFGTYTCIVTVRIFGPAVLALLMVSRQIMSIVLSMFVFKHHVDLVAALTLAAVSLLILSASIRRATADGAAPRRDAGEAGVAAVNLAGAKAL</sequence>
<keyword evidence="2" id="KW-0813">Transport</keyword>
<evidence type="ECO:0008006" key="10">
    <source>
        <dbReference type="Google" id="ProtNLM"/>
    </source>
</evidence>
<dbReference type="PANTHER" id="PTHR10778">
    <property type="entry name" value="SOLUTE CARRIER FAMILY 35 MEMBER B"/>
    <property type="match status" value="1"/>
</dbReference>
<feature type="transmembrane region" description="Helical" evidence="7">
    <location>
        <begin position="655"/>
        <end position="676"/>
    </location>
</feature>
<feature type="transmembrane region" description="Helical" evidence="7">
    <location>
        <begin position="697"/>
        <end position="720"/>
    </location>
</feature>
<feature type="transmembrane region" description="Helical" evidence="7">
    <location>
        <begin position="389"/>
        <end position="409"/>
    </location>
</feature>
<evidence type="ECO:0000256" key="6">
    <source>
        <dbReference type="SAM" id="MobiDB-lite"/>
    </source>
</evidence>
<feature type="signal peptide" evidence="8">
    <location>
        <begin position="1"/>
        <end position="23"/>
    </location>
</feature>
<gene>
    <name evidence="9" type="ORF">BRAN1462_LOCUS56033</name>
</gene>
<evidence type="ECO:0000256" key="4">
    <source>
        <dbReference type="ARBA" id="ARBA00022989"/>
    </source>
</evidence>
<dbReference type="InterPro" id="IPR013657">
    <property type="entry name" value="SCL35B1-4/HUT1"/>
</dbReference>
<keyword evidence="4 7" id="KW-1133">Transmembrane helix</keyword>
<name>A0A6U6UJG8_9DINO</name>
<dbReference type="AlphaFoldDB" id="A0A6U6UJG8"/>
<feature type="transmembrane region" description="Helical" evidence="7">
    <location>
        <begin position="87"/>
        <end position="105"/>
    </location>
</feature>
<evidence type="ECO:0000256" key="2">
    <source>
        <dbReference type="ARBA" id="ARBA00022448"/>
    </source>
</evidence>
<dbReference type="EMBL" id="HBGW01088506">
    <property type="protein sequence ID" value="CAD9638211.1"/>
    <property type="molecule type" value="Transcribed_RNA"/>
</dbReference>
<feature type="transmembrane region" description="Helical" evidence="7">
    <location>
        <begin position="534"/>
        <end position="554"/>
    </location>
</feature>
<protein>
    <recommendedName>
        <fullName evidence="10">Adenosine 3'-phospho 5'-phosphosulfate transporter 1</fullName>
    </recommendedName>
</protein>